<accession>A0A914PA65</accession>
<proteinExistence type="predicted"/>
<name>A0A914PA65_9BILA</name>
<evidence type="ECO:0000313" key="1">
    <source>
        <dbReference type="Proteomes" id="UP000887578"/>
    </source>
</evidence>
<evidence type="ECO:0000313" key="2">
    <source>
        <dbReference type="WBParaSite" id="PDA_v2.g14419.t1"/>
    </source>
</evidence>
<organism evidence="1 2">
    <name type="scientific">Panagrolaimus davidi</name>
    <dbReference type="NCBI Taxonomy" id="227884"/>
    <lineage>
        <taxon>Eukaryota</taxon>
        <taxon>Metazoa</taxon>
        <taxon>Ecdysozoa</taxon>
        <taxon>Nematoda</taxon>
        <taxon>Chromadorea</taxon>
        <taxon>Rhabditida</taxon>
        <taxon>Tylenchina</taxon>
        <taxon>Panagrolaimomorpha</taxon>
        <taxon>Panagrolaimoidea</taxon>
        <taxon>Panagrolaimidae</taxon>
        <taxon>Panagrolaimus</taxon>
    </lineage>
</organism>
<dbReference type="Proteomes" id="UP000887578">
    <property type="component" value="Unplaced"/>
</dbReference>
<dbReference type="AlphaFoldDB" id="A0A914PA65"/>
<sequence length="83" mass="9385">MSDTEENNLSLPETIVDSEGFVNTEVVEQTLNDSVGDENVLSQTLQAMGVDENVEVVAPVFLDDSDKIKYRELKFEDLEQYKQ</sequence>
<reference evidence="2" key="1">
    <citation type="submission" date="2022-11" db="UniProtKB">
        <authorList>
            <consortium name="WormBaseParasite"/>
        </authorList>
    </citation>
    <scope>IDENTIFICATION</scope>
</reference>
<dbReference type="WBParaSite" id="PDA_v2.g14419.t1">
    <property type="protein sequence ID" value="PDA_v2.g14419.t1"/>
    <property type="gene ID" value="PDA_v2.g14419"/>
</dbReference>
<keyword evidence="1" id="KW-1185">Reference proteome</keyword>
<protein>
    <submittedName>
        <fullName evidence="2">Uncharacterized protein</fullName>
    </submittedName>
</protein>